<comment type="caution">
    <text evidence="9">The sequence shown here is derived from an EMBL/GenBank/DDBJ whole genome shotgun (WGS) entry which is preliminary data.</text>
</comment>
<feature type="domain" description="Response regulatory" evidence="8">
    <location>
        <begin position="9"/>
        <end position="126"/>
    </location>
</feature>
<dbReference type="EMBL" id="AFRZ01000001">
    <property type="protein sequence ID" value="EHP30666.1"/>
    <property type="molecule type" value="Genomic_DNA"/>
</dbReference>
<dbReference type="PATRIC" id="fig|929558.5.peg.2134"/>
<proteinExistence type="predicted"/>
<feature type="coiled-coil region" evidence="6">
    <location>
        <begin position="180"/>
        <end position="207"/>
    </location>
</feature>
<accession>B6BN57</accession>
<evidence type="ECO:0000313" key="9">
    <source>
        <dbReference type="EMBL" id="EHP30666.1"/>
    </source>
</evidence>
<organism evidence="9 10">
    <name type="scientific">Sulfurimonas gotlandica (strain DSM 19862 / JCM 16533 / GD1)</name>
    <dbReference type="NCBI Taxonomy" id="929558"/>
    <lineage>
        <taxon>Bacteria</taxon>
        <taxon>Pseudomonadati</taxon>
        <taxon>Campylobacterota</taxon>
        <taxon>Epsilonproteobacteria</taxon>
        <taxon>Campylobacterales</taxon>
        <taxon>Sulfurimonadaceae</taxon>
        <taxon>Sulfurimonas</taxon>
    </lineage>
</organism>
<dbReference type="PROSITE" id="PS50110">
    <property type="entry name" value="RESPONSE_REGULATORY"/>
    <property type="match status" value="1"/>
</dbReference>
<dbReference type="Proteomes" id="UP000006431">
    <property type="component" value="Unassembled WGS sequence"/>
</dbReference>
<dbReference type="InterPro" id="IPR001789">
    <property type="entry name" value="Sig_transdc_resp-reg_receiver"/>
</dbReference>
<reference evidence="9 10" key="1">
    <citation type="journal article" date="2012" name="Proc. Natl. Acad. Sci. U.S.A.">
        <title>Genome and physiology of a model Epsilonproteobacterium responsible for sulfide detoxification in marine oxygen depletion zones.</title>
        <authorList>
            <person name="Grote J."/>
            <person name="Schott T."/>
            <person name="Bruckner C.G."/>
            <person name="Glockner F.O."/>
            <person name="Jost G."/>
            <person name="Teeling H."/>
            <person name="Labrenz M."/>
            <person name="Jurgens K."/>
        </authorList>
    </citation>
    <scope>NUCLEOTIDE SEQUENCE [LARGE SCALE GENOMIC DNA]</scope>
    <source>
        <strain evidence="9 10">GD1</strain>
    </source>
</reference>
<feature type="domain" description="Histidine kinase" evidence="7">
    <location>
        <begin position="150"/>
        <end position="366"/>
    </location>
</feature>
<dbReference type="SUPFAM" id="SSF47384">
    <property type="entry name" value="Homodimeric domain of signal transducing histidine kinase"/>
    <property type="match status" value="1"/>
</dbReference>
<keyword evidence="3" id="KW-0808">Transferase</keyword>
<keyword evidence="5" id="KW-0597">Phosphoprotein</keyword>
<name>B6BN57_SULGG</name>
<keyword evidence="6" id="KW-0175">Coiled coil</keyword>
<dbReference type="GO" id="GO:0000155">
    <property type="term" value="F:phosphorelay sensor kinase activity"/>
    <property type="evidence" value="ECO:0007669"/>
    <property type="project" value="InterPro"/>
</dbReference>
<dbReference type="Gene3D" id="3.40.50.2300">
    <property type="match status" value="1"/>
</dbReference>
<dbReference type="OrthoDB" id="9799273at2"/>
<sequence>MQVDFYSKNILIVDDNKVNILVLEGLLEDEGYTSILSATSALQAYDILKKNNIDMILLDVMMPQIDGIEACRTIRQTPNYNHIPIIMITADISDETLRKSFEAGANDYLNKPVNMTNLKVRIESQFMNAHKDALILNQNRLLAVNETVQMLAHQWRQPLSIISTITMDIAVAYEFDELTAEHLDRSLNNINNAVQELSKTLDEFRQISNIEESTSLNNINDTVNKSIKLIEDRFESNHINLETDLQHQQDILYFPNELVKILISIYTNSIEAFKKTPHEIKKFIKISTKQNKDYTYIEAVDNAGGIDKDLINRIFDPYVSTKDEKNAVGLGLYNAFNILKESMHASIKVTSQNSQTTVTIKIPNTK</sequence>
<keyword evidence="4" id="KW-0418">Kinase</keyword>
<evidence type="ECO:0000256" key="3">
    <source>
        <dbReference type="ARBA" id="ARBA00022679"/>
    </source>
</evidence>
<dbReference type="InterPro" id="IPR036097">
    <property type="entry name" value="HisK_dim/P_sf"/>
</dbReference>
<gene>
    <name evidence="9" type="ORF">SMGD1_2143</name>
</gene>
<dbReference type="eggNOG" id="COG0745">
    <property type="taxonomic scope" value="Bacteria"/>
</dbReference>
<dbReference type="Gene3D" id="3.30.565.10">
    <property type="entry name" value="Histidine kinase-like ATPase, C-terminal domain"/>
    <property type="match status" value="1"/>
</dbReference>
<evidence type="ECO:0000256" key="2">
    <source>
        <dbReference type="ARBA" id="ARBA00012438"/>
    </source>
</evidence>
<evidence type="ECO:0000256" key="4">
    <source>
        <dbReference type="ARBA" id="ARBA00022777"/>
    </source>
</evidence>
<dbReference type="InterPro" id="IPR005467">
    <property type="entry name" value="His_kinase_dom"/>
</dbReference>
<protein>
    <recommendedName>
        <fullName evidence="2">histidine kinase</fullName>
        <ecNumber evidence="2">2.7.13.3</ecNumber>
    </recommendedName>
</protein>
<dbReference type="EC" id="2.7.13.3" evidence="2"/>
<evidence type="ECO:0000256" key="6">
    <source>
        <dbReference type="SAM" id="Coils"/>
    </source>
</evidence>
<dbReference type="SUPFAM" id="SSF55874">
    <property type="entry name" value="ATPase domain of HSP90 chaperone/DNA topoisomerase II/histidine kinase"/>
    <property type="match status" value="1"/>
</dbReference>
<evidence type="ECO:0000313" key="10">
    <source>
        <dbReference type="Proteomes" id="UP000006431"/>
    </source>
</evidence>
<accession>H1FXP6</accession>
<keyword evidence="10" id="KW-1185">Reference proteome</keyword>
<dbReference type="Gene3D" id="1.10.287.130">
    <property type="match status" value="1"/>
</dbReference>
<evidence type="ECO:0000259" key="8">
    <source>
        <dbReference type="PROSITE" id="PS50110"/>
    </source>
</evidence>
<dbReference type="InterPro" id="IPR011006">
    <property type="entry name" value="CheY-like_superfamily"/>
</dbReference>
<dbReference type="AlphaFoldDB" id="B6BN57"/>
<dbReference type="PROSITE" id="PS50109">
    <property type="entry name" value="HIS_KIN"/>
    <property type="match status" value="1"/>
</dbReference>
<dbReference type="PANTHER" id="PTHR43047">
    <property type="entry name" value="TWO-COMPONENT HISTIDINE PROTEIN KINASE"/>
    <property type="match status" value="1"/>
</dbReference>
<evidence type="ECO:0000256" key="1">
    <source>
        <dbReference type="ARBA" id="ARBA00000085"/>
    </source>
</evidence>
<dbReference type="SUPFAM" id="SSF52172">
    <property type="entry name" value="CheY-like"/>
    <property type="match status" value="1"/>
</dbReference>
<dbReference type="RefSeq" id="WP_008339439.1">
    <property type="nucleotide sequence ID" value="NZ_AFRZ01000001.1"/>
</dbReference>
<feature type="modified residue" description="4-aspartylphosphate" evidence="5">
    <location>
        <position position="59"/>
    </location>
</feature>
<evidence type="ECO:0000256" key="5">
    <source>
        <dbReference type="PROSITE-ProRule" id="PRU00169"/>
    </source>
</evidence>
<dbReference type="Pfam" id="PF00072">
    <property type="entry name" value="Response_reg"/>
    <property type="match status" value="1"/>
</dbReference>
<dbReference type="STRING" id="929558.SMGD1_2143"/>
<dbReference type="SMART" id="SM00387">
    <property type="entry name" value="HATPase_c"/>
    <property type="match status" value="1"/>
</dbReference>
<dbReference type="Pfam" id="PF02518">
    <property type="entry name" value="HATPase_c"/>
    <property type="match status" value="1"/>
</dbReference>
<dbReference type="SMART" id="SM00448">
    <property type="entry name" value="REC"/>
    <property type="match status" value="1"/>
</dbReference>
<dbReference type="InterPro" id="IPR036890">
    <property type="entry name" value="HATPase_C_sf"/>
</dbReference>
<comment type="catalytic activity">
    <reaction evidence="1">
        <text>ATP + protein L-histidine = ADP + protein N-phospho-L-histidine.</text>
        <dbReference type="EC" id="2.7.13.3"/>
    </reaction>
</comment>
<dbReference type="HOGENOM" id="CLU_000445_114_72_7"/>
<dbReference type="eggNOG" id="COG4191">
    <property type="taxonomic scope" value="Bacteria"/>
</dbReference>
<dbReference type="InterPro" id="IPR003594">
    <property type="entry name" value="HATPase_dom"/>
</dbReference>
<evidence type="ECO:0000259" key="7">
    <source>
        <dbReference type="PROSITE" id="PS50109"/>
    </source>
</evidence>